<keyword evidence="6" id="KW-1185">Reference proteome</keyword>
<protein>
    <recommendedName>
        <fullName evidence="4">J domain-containing protein</fullName>
    </recommendedName>
</protein>
<keyword evidence="1" id="KW-0143">Chaperone</keyword>
<feature type="compositionally biased region" description="Polar residues" evidence="2">
    <location>
        <begin position="161"/>
        <end position="176"/>
    </location>
</feature>
<dbReference type="SUPFAM" id="SSF46565">
    <property type="entry name" value="Chaperone J-domain"/>
    <property type="match status" value="1"/>
</dbReference>
<dbReference type="Proteomes" id="UP000250079">
    <property type="component" value="Chromosome"/>
</dbReference>
<reference evidence="5 6" key="1">
    <citation type="submission" date="2016-12" db="EMBL/GenBank/DDBJ databases">
        <authorList>
            <person name="Song W.-J."/>
            <person name="Kurnit D.M."/>
        </authorList>
    </citation>
    <scope>NUCLEOTIDE SEQUENCE [LARGE SCALE GENOMIC DNA]</scope>
    <source>
        <strain evidence="5 6">IMCC3135</strain>
    </source>
</reference>
<evidence type="ECO:0000313" key="6">
    <source>
        <dbReference type="Proteomes" id="UP000250079"/>
    </source>
</evidence>
<dbReference type="InterPro" id="IPR001623">
    <property type="entry name" value="DnaJ_domain"/>
</dbReference>
<accession>A0A2Z2NUJ3</accession>
<dbReference type="Gene3D" id="1.10.287.110">
    <property type="entry name" value="DnaJ domain"/>
    <property type="match status" value="1"/>
</dbReference>
<dbReference type="EMBL" id="CP018632">
    <property type="protein sequence ID" value="ASJ74979.1"/>
    <property type="molecule type" value="Genomic_DNA"/>
</dbReference>
<keyword evidence="3" id="KW-0472">Membrane</keyword>
<evidence type="ECO:0000256" key="2">
    <source>
        <dbReference type="SAM" id="MobiDB-lite"/>
    </source>
</evidence>
<evidence type="ECO:0000259" key="4">
    <source>
        <dbReference type="PROSITE" id="PS50076"/>
    </source>
</evidence>
<dbReference type="KEGG" id="gai:IMCC3135_24560"/>
<dbReference type="AlphaFoldDB" id="A0A2Z2NUJ3"/>
<feature type="region of interest" description="Disordered" evidence="2">
    <location>
        <begin position="139"/>
        <end position="182"/>
    </location>
</feature>
<evidence type="ECO:0000313" key="5">
    <source>
        <dbReference type="EMBL" id="ASJ74979.1"/>
    </source>
</evidence>
<feature type="transmembrane region" description="Helical" evidence="3">
    <location>
        <begin position="204"/>
        <end position="224"/>
    </location>
</feature>
<dbReference type="PROSITE" id="PS50076">
    <property type="entry name" value="DNAJ_2"/>
    <property type="match status" value="1"/>
</dbReference>
<evidence type="ECO:0000256" key="3">
    <source>
        <dbReference type="SAM" id="Phobius"/>
    </source>
</evidence>
<dbReference type="InterPro" id="IPR036869">
    <property type="entry name" value="J_dom_sf"/>
</dbReference>
<feature type="domain" description="J" evidence="4">
    <location>
        <begin position="69"/>
        <end position="141"/>
    </location>
</feature>
<evidence type="ECO:0000256" key="1">
    <source>
        <dbReference type="ARBA" id="ARBA00023186"/>
    </source>
</evidence>
<keyword evidence="3" id="KW-0812">Transmembrane</keyword>
<dbReference type="Pfam" id="PF00226">
    <property type="entry name" value="DnaJ"/>
    <property type="match status" value="1"/>
</dbReference>
<name>A0A2Z2NUJ3_9GAMM</name>
<gene>
    <name evidence="5" type="ORF">IMCC3135_24560</name>
</gene>
<proteinExistence type="predicted"/>
<dbReference type="CDD" id="cd06257">
    <property type="entry name" value="DnaJ"/>
    <property type="match status" value="1"/>
</dbReference>
<sequence>MTRYSLRSSSSLSVKTIGNGNSTTKVTEFNESKRSQLARLPIFHRCSILNDGKLAYMNEQQPRTRDFKLDYTLLELDDRADWEIVRANYRRLVHMWHPDRYAQRPRERIHAQQQFIALTKAYTQLRTFHRVHGRLPFEPIKKSTSDENMTTRNTVKEPNNKNKTSNAADQQQNAETTVEGVESGMLAREANTGAKSEAGTSARAIWMLAGCAIMIATLGVFFIIDRKANQEIIEQGREAIRDAPPSDFMPSASEIRRSEAKGAFVQPTK</sequence>
<keyword evidence="3" id="KW-1133">Transmembrane helix</keyword>
<organism evidence="5 6">
    <name type="scientific">Granulosicoccus antarcticus IMCC3135</name>
    <dbReference type="NCBI Taxonomy" id="1192854"/>
    <lineage>
        <taxon>Bacteria</taxon>
        <taxon>Pseudomonadati</taxon>
        <taxon>Pseudomonadota</taxon>
        <taxon>Gammaproteobacteria</taxon>
        <taxon>Chromatiales</taxon>
        <taxon>Granulosicoccaceae</taxon>
        <taxon>Granulosicoccus</taxon>
    </lineage>
</organism>
<dbReference type="SMART" id="SM00271">
    <property type="entry name" value="DnaJ"/>
    <property type="match status" value="1"/>
</dbReference>
<feature type="region of interest" description="Disordered" evidence="2">
    <location>
        <begin position="242"/>
        <end position="269"/>
    </location>
</feature>